<keyword evidence="6 9" id="KW-0067">ATP-binding</keyword>
<evidence type="ECO:0000256" key="11">
    <source>
        <dbReference type="SAM" id="MobiDB-lite"/>
    </source>
</evidence>
<evidence type="ECO:0000256" key="4">
    <source>
        <dbReference type="ARBA" id="ARBA00022741"/>
    </source>
</evidence>
<feature type="compositionally biased region" description="Low complexity" evidence="11">
    <location>
        <begin position="11"/>
        <end position="23"/>
    </location>
</feature>
<protein>
    <recommendedName>
        <fullName evidence="1">non-specific serine/threonine protein kinase</fullName>
        <ecNumber evidence="1">2.7.11.1</ecNumber>
    </recommendedName>
</protein>
<dbReference type="Gene3D" id="1.10.510.10">
    <property type="entry name" value="Transferase(Phosphotransferase) domain 1"/>
    <property type="match status" value="1"/>
</dbReference>
<keyword evidence="4 9" id="KW-0547">Nucleotide-binding</keyword>
<feature type="compositionally biased region" description="Polar residues" evidence="11">
    <location>
        <begin position="325"/>
        <end position="338"/>
    </location>
</feature>
<evidence type="ECO:0000256" key="7">
    <source>
        <dbReference type="ARBA" id="ARBA00047899"/>
    </source>
</evidence>
<dbReference type="OrthoDB" id="2390637at2759"/>
<comment type="catalytic activity">
    <reaction evidence="8">
        <text>L-seryl-[protein] + ATP = O-phospho-L-seryl-[protein] + ADP + H(+)</text>
        <dbReference type="Rhea" id="RHEA:17989"/>
        <dbReference type="Rhea" id="RHEA-COMP:9863"/>
        <dbReference type="Rhea" id="RHEA-COMP:11604"/>
        <dbReference type="ChEBI" id="CHEBI:15378"/>
        <dbReference type="ChEBI" id="CHEBI:29999"/>
        <dbReference type="ChEBI" id="CHEBI:30616"/>
        <dbReference type="ChEBI" id="CHEBI:83421"/>
        <dbReference type="ChEBI" id="CHEBI:456216"/>
        <dbReference type="EC" id="2.7.11.1"/>
    </reaction>
</comment>
<evidence type="ECO:0000256" key="3">
    <source>
        <dbReference type="ARBA" id="ARBA00022679"/>
    </source>
</evidence>
<keyword evidence="3" id="KW-0808">Transferase</keyword>
<dbReference type="CDD" id="cd13999">
    <property type="entry name" value="STKc_MAP3K-like"/>
    <property type="match status" value="1"/>
</dbReference>
<dbReference type="InterPro" id="IPR001245">
    <property type="entry name" value="Ser-Thr/Tyr_kinase_cat_dom"/>
</dbReference>
<evidence type="ECO:0000256" key="9">
    <source>
        <dbReference type="PROSITE-ProRule" id="PRU10141"/>
    </source>
</evidence>
<dbReference type="PROSITE" id="PS50011">
    <property type="entry name" value="PROTEIN_KINASE_DOM"/>
    <property type="match status" value="1"/>
</dbReference>
<comment type="catalytic activity">
    <reaction evidence="7">
        <text>L-threonyl-[protein] + ATP = O-phospho-L-threonyl-[protein] + ADP + H(+)</text>
        <dbReference type="Rhea" id="RHEA:46608"/>
        <dbReference type="Rhea" id="RHEA-COMP:11060"/>
        <dbReference type="Rhea" id="RHEA-COMP:11605"/>
        <dbReference type="ChEBI" id="CHEBI:15378"/>
        <dbReference type="ChEBI" id="CHEBI:30013"/>
        <dbReference type="ChEBI" id="CHEBI:30616"/>
        <dbReference type="ChEBI" id="CHEBI:61977"/>
        <dbReference type="ChEBI" id="CHEBI:456216"/>
        <dbReference type="EC" id="2.7.11.1"/>
    </reaction>
</comment>
<keyword evidence="5" id="KW-0418">Kinase</keyword>
<dbReference type="PANTHER" id="PTHR44329:SF285">
    <property type="entry name" value="V-MOS MOLONEY MURINE SARCOMA VIRAL ONCO HOMOLOG"/>
    <property type="match status" value="1"/>
</dbReference>
<sequence length="439" mass="49193">MAFFKLNKNKTTSTTSSPVHTPRSSMQYTLVSTQTKMNQDQASKKIRKEPLPLSVNWQATLSIGTLIGAGAYGQVFNARWGKRRVAIKKFHVSKADVKQELTIQTEVQLLERLRDRHIIQFYGTTYHDGMLILVMDYADGGSLQGAIKRGTLDWPAKIRIAQEIVRGLDYIHQENVLHRDLKSGNVLLTKAMEAKLCDFGMATVKVTSASRSNGTLKGTFRWMAPELLTSSPKYSTKSDIYALGMVMWEMAANCTIPFKNQADHFVVMSIVRNGEREKLPRFTPPEYRAWVERCWHPVAAKRPEAGDMIVDDDGEAFVAPAEVSSPDSTVSITTSSPKVDSPRRLTIVRQSPPPPQARLIGVTRGQPPQKVNGDGLAARRKREQNDISQLDTLQVGEGELWYLISANWLVHWHRFIAGGNKMIPNSCLVTLAENRVQYA</sequence>
<accession>A0A9P6PRK1</accession>
<dbReference type="InterPro" id="IPR008271">
    <property type="entry name" value="Ser/Thr_kinase_AS"/>
</dbReference>
<evidence type="ECO:0000256" key="10">
    <source>
        <dbReference type="RuleBase" id="RU000304"/>
    </source>
</evidence>
<dbReference type="PROSITE" id="PS00108">
    <property type="entry name" value="PROTEIN_KINASE_ST"/>
    <property type="match status" value="1"/>
</dbReference>
<dbReference type="InterPro" id="IPR051681">
    <property type="entry name" value="Ser/Thr_Kinases-Pseudokinases"/>
</dbReference>
<proteinExistence type="inferred from homology"/>
<evidence type="ECO:0000313" key="13">
    <source>
        <dbReference type="EMBL" id="KAG0252561.1"/>
    </source>
</evidence>
<dbReference type="PROSITE" id="PS00107">
    <property type="entry name" value="PROTEIN_KINASE_ATP"/>
    <property type="match status" value="1"/>
</dbReference>
<organism evidence="13 14">
    <name type="scientific">Actinomortierella ambigua</name>
    <dbReference type="NCBI Taxonomy" id="1343610"/>
    <lineage>
        <taxon>Eukaryota</taxon>
        <taxon>Fungi</taxon>
        <taxon>Fungi incertae sedis</taxon>
        <taxon>Mucoromycota</taxon>
        <taxon>Mortierellomycotina</taxon>
        <taxon>Mortierellomycetes</taxon>
        <taxon>Mortierellales</taxon>
        <taxon>Mortierellaceae</taxon>
        <taxon>Actinomortierella</taxon>
    </lineage>
</organism>
<comment type="caution">
    <text evidence="13">The sequence shown here is derived from an EMBL/GenBank/DDBJ whole genome shotgun (WGS) entry which is preliminary data.</text>
</comment>
<reference evidence="13" key="1">
    <citation type="journal article" date="2020" name="Fungal Divers.">
        <title>Resolving the Mortierellaceae phylogeny through synthesis of multi-gene phylogenetics and phylogenomics.</title>
        <authorList>
            <person name="Vandepol N."/>
            <person name="Liber J."/>
            <person name="Desiro A."/>
            <person name="Na H."/>
            <person name="Kennedy M."/>
            <person name="Barry K."/>
            <person name="Grigoriev I.V."/>
            <person name="Miller A.N."/>
            <person name="O'Donnell K."/>
            <person name="Stajich J.E."/>
            <person name="Bonito G."/>
        </authorList>
    </citation>
    <scope>NUCLEOTIDE SEQUENCE</scope>
    <source>
        <strain evidence="13">BC1065</strain>
    </source>
</reference>
<dbReference type="InterPro" id="IPR035927">
    <property type="entry name" value="DUSP-like_sf"/>
</dbReference>
<dbReference type="Proteomes" id="UP000807716">
    <property type="component" value="Unassembled WGS sequence"/>
</dbReference>
<dbReference type="EMBL" id="JAAAJB010000650">
    <property type="protein sequence ID" value="KAG0252561.1"/>
    <property type="molecule type" value="Genomic_DNA"/>
</dbReference>
<dbReference type="SMART" id="SM00220">
    <property type="entry name" value="S_TKc"/>
    <property type="match status" value="1"/>
</dbReference>
<evidence type="ECO:0000256" key="5">
    <source>
        <dbReference type="ARBA" id="ARBA00022777"/>
    </source>
</evidence>
<dbReference type="SUPFAM" id="SSF56112">
    <property type="entry name" value="Protein kinase-like (PK-like)"/>
    <property type="match status" value="1"/>
</dbReference>
<feature type="region of interest" description="Disordered" evidence="11">
    <location>
        <begin position="321"/>
        <end position="374"/>
    </location>
</feature>
<evidence type="ECO:0000256" key="2">
    <source>
        <dbReference type="ARBA" id="ARBA00022527"/>
    </source>
</evidence>
<evidence type="ECO:0000259" key="12">
    <source>
        <dbReference type="PROSITE" id="PS50011"/>
    </source>
</evidence>
<feature type="binding site" evidence="9">
    <location>
        <position position="89"/>
    </location>
    <ligand>
        <name>ATP</name>
        <dbReference type="ChEBI" id="CHEBI:30616"/>
    </ligand>
</feature>
<dbReference type="SUPFAM" id="SSF143791">
    <property type="entry name" value="DUSP-like"/>
    <property type="match status" value="1"/>
</dbReference>
<evidence type="ECO:0000256" key="6">
    <source>
        <dbReference type="ARBA" id="ARBA00022840"/>
    </source>
</evidence>
<dbReference type="PANTHER" id="PTHR44329">
    <property type="entry name" value="SERINE/THREONINE-PROTEIN KINASE TNNI3K-RELATED"/>
    <property type="match status" value="1"/>
</dbReference>
<keyword evidence="2 10" id="KW-0723">Serine/threonine-protein kinase</keyword>
<gene>
    <name evidence="13" type="ORF">DFQ27_007993</name>
</gene>
<dbReference type="Gene3D" id="3.30.2230.10">
    <property type="entry name" value="DUSP-like"/>
    <property type="match status" value="1"/>
</dbReference>
<dbReference type="InterPro" id="IPR000719">
    <property type="entry name" value="Prot_kinase_dom"/>
</dbReference>
<comment type="similarity">
    <text evidence="10">Belongs to the protein kinase superfamily.</text>
</comment>
<dbReference type="AlphaFoldDB" id="A0A9P6PRK1"/>
<dbReference type="GO" id="GO:0004674">
    <property type="term" value="F:protein serine/threonine kinase activity"/>
    <property type="evidence" value="ECO:0007669"/>
    <property type="project" value="UniProtKB-KW"/>
</dbReference>
<dbReference type="Pfam" id="PF07714">
    <property type="entry name" value="PK_Tyr_Ser-Thr"/>
    <property type="match status" value="1"/>
</dbReference>
<evidence type="ECO:0000313" key="14">
    <source>
        <dbReference type="Proteomes" id="UP000807716"/>
    </source>
</evidence>
<dbReference type="EC" id="2.7.11.1" evidence="1"/>
<evidence type="ECO:0000256" key="8">
    <source>
        <dbReference type="ARBA" id="ARBA00048679"/>
    </source>
</evidence>
<dbReference type="InterPro" id="IPR017441">
    <property type="entry name" value="Protein_kinase_ATP_BS"/>
</dbReference>
<evidence type="ECO:0000256" key="1">
    <source>
        <dbReference type="ARBA" id="ARBA00012513"/>
    </source>
</evidence>
<name>A0A9P6PRK1_9FUNG</name>
<feature type="region of interest" description="Disordered" evidence="11">
    <location>
        <begin position="1"/>
        <end position="23"/>
    </location>
</feature>
<dbReference type="PRINTS" id="PR00109">
    <property type="entry name" value="TYRKINASE"/>
</dbReference>
<dbReference type="GO" id="GO:0005524">
    <property type="term" value="F:ATP binding"/>
    <property type="evidence" value="ECO:0007669"/>
    <property type="project" value="UniProtKB-UniRule"/>
</dbReference>
<keyword evidence="14" id="KW-1185">Reference proteome</keyword>
<feature type="domain" description="Protein kinase" evidence="12">
    <location>
        <begin position="61"/>
        <end position="318"/>
    </location>
</feature>
<dbReference type="InterPro" id="IPR011009">
    <property type="entry name" value="Kinase-like_dom_sf"/>
</dbReference>